<gene>
    <name evidence="2" type="ORF">MCHLO_01551</name>
</gene>
<evidence type="ECO:0000313" key="3">
    <source>
        <dbReference type="Proteomes" id="UP000815677"/>
    </source>
</evidence>
<accession>A0ABQ0KYU3</accession>
<protein>
    <submittedName>
        <fullName evidence="2">Uncharacterized protein</fullName>
    </submittedName>
</protein>
<dbReference type="EMBL" id="DF839440">
    <property type="protein sequence ID" value="GAT43887.1"/>
    <property type="molecule type" value="Genomic_DNA"/>
</dbReference>
<evidence type="ECO:0000256" key="1">
    <source>
        <dbReference type="SAM" id="MobiDB-lite"/>
    </source>
</evidence>
<organism evidence="2 3">
    <name type="scientific">Mycena chlorophos</name>
    <name type="common">Agaric fungus</name>
    <name type="synonym">Agaricus chlorophos</name>
    <dbReference type="NCBI Taxonomy" id="658473"/>
    <lineage>
        <taxon>Eukaryota</taxon>
        <taxon>Fungi</taxon>
        <taxon>Dikarya</taxon>
        <taxon>Basidiomycota</taxon>
        <taxon>Agaricomycotina</taxon>
        <taxon>Agaricomycetes</taxon>
        <taxon>Agaricomycetidae</taxon>
        <taxon>Agaricales</taxon>
        <taxon>Marasmiineae</taxon>
        <taxon>Mycenaceae</taxon>
        <taxon>Mycena</taxon>
    </lineage>
</organism>
<feature type="compositionally biased region" description="Polar residues" evidence="1">
    <location>
        <begin position="127"/>
        <end position="158"/>
    </location>
</feature>
<keyword evidence="3" id="KW-1185">Reference proteome</keyword>
<sequence>MLSAAATRASAPVSRSTCTRAGRKLDAEHSEFSRRVNASTLRYFHPTPSHHVKCCPMSAPFLGNDTHIVFLVLLPSSPLIALASWCLQCFKNAHISTHPDPHPSSHSLLTTRRLTATQRPRRQRAHSLSSRTSVLNPSNHDSSFRASEPLNNDDTASPSFIMLPGRTSSSRSFMQHYGNDELALGRSGIVSELTAAVASADAAVAFSSHSSLALTT</sequence>
<feature type="non-terminal residue" evidence="2">
    <location>
        <position position="216"/>
    </location>
</feature>
<evidence type="ECO:0000313" key="2">
    <source>
        <dbReference type="EMBL" id="GAT43887.1"/>
    </source>
</evidence>
<feature type="non-terminal residue" evidence="2">
    <location>
        <position position="1"/>
    </location>
</feature>
<feature type="region of interest" description="Disordered" evidence="1">
    <location>
        <begin position="116"/>
        <end position="158"/>
    </location>
</feature>
<feature type="region of interest" description="Disordered" evidence="1">
    <location>
        <begin position="1"/>
        <end position="20"/>
    </location>
</feature>
<proteinExistence type="predicted"/>
<dbReference type="Proteomes" id="UP000815677">
    <property type="component" value="Unassembled WGS sequence"/>
</dbReference>
<name>A0ABQ0KYU3_MYCCL</name>
<reference evidence="2" key="1">
    <citation type="submission" date="2014-09" db="EMBL/GenBank/DDBJ databases">
        <title>Genome sequence of the luminous mushroom Mycena chlorophos for searching fungal bioluminescence genes.</title>
        <authorList>
            <person name="Tanaka Y."/>
            <person name="Kasuga D."/>
            <person name="Oba Y."/>
            <person name="Hase S."/>
            <person name="Sato K."/>
            <person name="Oba Y."/>
            <person name="Sakakibara Y."/>
        </authorList>
    </citation>
    <scope>NUCLEOTIDE SEQUENCE</scope>
</reference>